<protein>
    <submittedName>
        <fullName evidence="1">Uncharacterized protein</fullName>
    </submittedName>
</protein>
<dbReference type="EMBL" id="BTRK01000002">
    <property type="protein sequence ID" value="GMR37508.1"/>
    <property type="molecule type" value="Genomic_DNA"/>
</dbReference>
<feature type="non-terminal residue" evidence="1">
    <location>
        <position position="1"/>
    </location>
</feature>
<evidence type="ECO:0000313" key="1">
    <source>
        <dbReference type="EMBL" id="GMR37508.1"/>
    </source>
</evidence>
<dbReference type="Proteomes" id="UP001328107">
    <property type="component" value="Unassembled WGS sequence"/>
</dbReference>
<gene>
    <name evidence="1" type="ORF">PMAYCL1PPCAC_07703</name>
</gene>
<reference evidence="2" key="1">
    <citation type="submission" date="2022-10" db="EMBL/GenBank/DDBJ databases">
        <title>Genome assembly of Pristionchus species.</title>
        <authorList>
            <person name="Yoshida K."/>
            <person name="Sommer R.J."/>
        </authorList>
    </citation>
    <scope>NUCLEOTIDE SEQUENCE [LARGE SCALE GENOMIC DNA]</scope>
    <source>
        <strain evidence="2">RS5460</strain>
    </source>
</reference>
<keyword evidence="2" id="KW-1185">Reference proteome</keyword>
<proteinExistence type="predicted"/>
<feature type="non-terminal residue" evidence="1">
    <location>
        <position position="108"/>
    </location>
</feature>
<name>A0AAN4ZAF7_9BILA</name>
<evidence type="ECO:0000313" key="2">
    <source>
        <dbReference type="Proteomes" id="UP001328107"/>
    </source>
</evidence>
<accession>A0AAN4ZAF7</accession>
<organism evidence="1 2">
    <name type="scientific">Pristionchus mayeri</name>
    <dbReference type="NCBI Taxonomy" id="1317129"/>
    <lineage>
        <taxon>Eukaryota</taxon>
        <taxon>Metazoa</taxon>
        <taxon>Ecdysozoa</taxon>
        <taxon>Nematoda</taxon>
        <taxon>Chromadorea</taxon>
        <taxon>Rhabditida</taxon>
        <taxon>Rhabditina</taxon>
        <taxon>Diplogasteromorpha</taxon>
        <taxon>Diplogasteroidea</taxon>
        <taxon>Neodiplogasteridae</taxon>
        <taxon>Pristionchus</taxon>
    </lineage>
</organism>
<dbReference type="AlphaFoldDB" id="A0AAN4ZAF7"/>
<comment type="caution">
    <text evidence="1">The sequence shown here is derived from an EMBL/GenBank/DDBJ whole genome shotgun (WGS) entry which is preliminary data.</text>
</comment>
<sequence>VFSKPLTVFFNPNFLGALHKFYTLDKSTEEIEKERTTSSMTIDFTMKVRHYHGASSEVRLSQEIELVLLDSSLASSQSLVLSFDIEAHPVESSSRTEAGINNLVMYTA</sequence>